<feature type="transmembrane region" description="Helical" evidence="1">
    <location>
        <begin position="38"/>
        <end position="59"/>
    </location>
</feature>
<feature type="transmembrane region" description="Helical" evidence="1">
    <location>
        <begin position="129"/>
        <end position="148"/>
    </location>
</feature>
<feature type="transmembrane region" description="Helical" evidence="1">
    <location>
        <begin position="74"/>
        <end position="93"/>
    </location>
</feature>
<dbReference type="Proteomes" id="UP000078070">
    <property type="component" value="Chromosome"/>
</dbReference>
<keyword evidence="1" id="KW-1133">Transmembrane helix</keyword>
<evidence type="ECO:0000313" key="3">
    <source>
        <dbReference type="Proteomes" id="UP000078070"/>
    </source>
</evidence>
<dbReference type="STRING" id="1821621.A8C75_03660"/>
<feature type="transmembrane region" description="Helical" evidence="1">
    <location>
        <begin position="6"/>
        <end position="26"/>
    </location>
</feature>
<dbReference type="KEGG" id="mars:A8C75_03660"/>
<dbReference type="InterPro" id="IPR006750">
    <property type="entry name" value="YdcZ"/>
</dbReference>
<accession>A0A1A9EUT0</accession>
<evidence type="ECO:0000313" key="2">
    <source>
        <dbReference type="EMBL" id="ANG61655.1"/>
    </source>
</evidence>
<reference evidence="2 3" key="2">
    <citation type="journal article" date="2018" name="Int. J. Syst. Evol. Microbiol.">
        <title>Marinobacterium aestuarii sp. nov., a benzene-degrading marine bacterium isolated from estuary sediment.</title>
        <authorList>
            <person name="Bae S.S."/>
            <person name="Jung J."/>
            <person name="Chung D."/>
            <person name="Baek K."/>
        </authorList>
    </citation>
    <scope>NUCLEOTIDE SEQUENCE [LARGE SCALE GENOMIC DNA]</scope>
    <source>
        <strain evidence="2 3">ST58-10</strain>
    </source>
</reference>
<organism evidence="2 3">
    <name type="scientific">Marinobacterium aestuarii</name>
    <dbReference type="NCBI Taxonomy" id="1821621"/>
    <lineage>
        <taxon>Bacteria</taxon>
        <taxon>Pseudomonadati</taxon>
        <taxon>Pseudomonadota</taxon>
        <taxon>Gammaproteobacteria</taxon>
        <taxon>Oceanospirillales</taxon>
        <taxon>Oceanospirillaceae</taxon>
        <taxon>Marinobacterium</taxon>
    </lineage>
</organism>
<gene>
    <name evidence="2" type="ORF">A8C75_03660</name>
</gene>
<dbReference type="GO" id="GO:0005886">
    <property type="term" value="C:plasma membrane"/>
    <property type="evidence" value="ECO:0007669"/>
    <property type="project" value="TreeGrafter"/>
</dbReference>
<proteinExistence type="predicted"/>
<keyword evidence="1" id="KW-0812">Transmembrane</keyword>
<dbReference type="AlphaFoldDB" id="A0A1A9EUT0"/>
<dbReference type="Pfam" id="PF04657">
    <property type="entry name" value="DMT_YdcZ"/>
    <property type="match status" value="1"/>
</dbReference>
<protein>
    <submittedName>
        <fullName evidence="2">Uncharacterized protein</fullName>
    </submittedName>
</protein>
<feature type="transmembrane region" description="Helical" evidence="1">
    <location>
        <begin position="100"/>
        <end position="117"/>
    </location>
</feature>
<dbReference type="PANTHER" id="PTHR34821">
    <property type="entry name" value="INNER MEMBRANE PROTEIN YDCZ"/>
    <property type="match status" value="1"/>
</dbReference>
<reference evidence="3" key="1">
    <citation type="submission" date="2016-05" db="EMBL/GenBank/DDBJ databases">
        <authorList>
            <person name="Baek K."/>
            <person name="Yang S.-J."/>
        </authorList>
    </citation>
    <scope>NUCLEOTIDE SEQUENCE [LARGE SCALE GENOMIC DNA]</scope>
    <source>
        <strain evidence="3">ST58-10</strain>
    </source>
</reference>
<dbReference type="PANTHER" id="PTHR34821:SF2">
    <property type="entry name" value="INNER MEMBRANE PROTEIN YDCZ"/>
    <property type="match status" value="1"/>
</dbReference>
<sequence length="151" mass="15593">MEVCMNWLGVPLTLLAGAMLALQIGVNSTLARNAGSALWASGASFVVGSLALGLCYLGLRLPWPGVEALRAAPAWSWTGGLLGAFYVTTLIIFAPRIGATLALALVIAGQLTGALLLDRFGLFGFAPQAITPGRLAGLVMILAGAVLVRRF</sequence>
<name>A0A1A9EUT0_9GAMM</name>
<keyword evidence="3" id="KW-1185">Reference proteome</keyword>
<keyword evidence="1" id="KW-0472">Membrane</keyword>
<evidence type="ECO:0000256" key="1">
    <source>
        <dbReference type="SAM" id="Phobius"/>
    </source>
</evidence>
<dbReference type="EMBL" id="CP015839">
    <property type="protein sequence ID" value="ANG61655.1"/>
    <property type="molecule type" value="Genomic_DNA"/>
</dbReference>